<reference evidence="1 2" key="1">
    <citation type="journal article" date="2019" name="Nat. Ecol. Evol.">
        <title>Megaphylogeny resolves global patterns of mushroom evolution.</title>
        <authorList>
            <person name="Varga T."/>
            <person name="Krizsan K."/>
            <person name="Foldi C."/>
            <person name="Dima B."/>
            <person name="Sanchez-Garcia M."/>
            <person name="Sanchez-Ramirez S."/>
            <person name="Szollosi G.J."/>
            <person name="Szarkandi J.G."/>
            <person name="Papp V."/>
            <person name="Albert L."/>
            <person name="Andreopoulos W."/>
            <person name="Angelini C."/>
            <person name="Antonin V."/>
            <person name="Barry K.W."/>
            <person name="Bougher N.L."/>
            <person name="Buchanan P."/>
            <person name="Buyck B."/>
            <person name="Bense V."/>
            <person name="Catcheside P."/>
            <person name="Chovatia M."/>
            <person name="Cooper J."/>
            <person name="Damon W."/>
            <person name="Desjardin D."/>
            <person name="Finy P."/>
            <person name="Geml J."/>
            <person name="Haridas S."/>
            <person name="Hughes K."/>
            <person name="Justo A."/>
            <person name="Karasinski D."/>
            <person name="Kautmanova I."/>
            <person name="Kiss B."/>
            <person name="Kocsube S."/>
            <person name="Kotiranta H."/>
            <person name="LaButti K.M."/>
            <person name="Lechner B.E."/>
            <person name="Liimatainen K."/>
            <person name="Lipzen A."/>
            <person name="Lukacs Z."/>
            <person name="Mihaltcheva S."/>
            <person name="Morgado L.N."/>
            <person name="Niskanen T."/>
            <person name="Noordeloos M.E."/>
            <person name="Ohm R.A."/>
            <person name="Ortiz-Santana B."/>
            <person name="Ovrebo C."/>
            <person name="Racz N."/>
            <person name="Riley R."/>
            <person name="Savchenko A."/>
            <person name="Shiryaev A."/>
            <person name="Soop K."/>
            <person name="Spirin V."/>
            <person name="Szebenyi C."/>
            <person name="Tomsovsky M."/>
            <person name="Tulloss R.E."/>
            <person name="Uehling J."/>
            <person name="Grigoriev I.V."/>
            <person name="Vagvolgyi C."/>
            <person name="Papp T."/>
            <person name="Martin F.M."/>
            <person name="Miettinen O."/>
            <person name="Hibbett D.S."/>
            <person name="Nagy L.G."/>
        </authorList>
    </citation>
    <scope>NUCLEOTIDE SEQUENCE [LARGE SCALE GENOMIC DNA]</scope>
    <source>
        <strain evidence="1 2">NL-1719</strain>
    </source>
</reference>
<proteinExistence type="predicted"/>
<name>A0ACD3A8T0_9AGAR</name>
<organism evidence="1 2">
    <name type="scientific">Pluteus cervinus</name>
    <dbReference type="NCBI Taxonomy" id="181527"/>
    <lineage>
        <taxon>Eukaryota</taxon>
        <taxon>Fungi</taxon>
        <taxon>Dikarya</taxon>
        <taxon>Basidiomycota</taxon>
        <taxon>Agaricomycotina</taxon>
        <taxon>Agaricomycetes</taxon>
        <taxon>Agaricomycetidae</taxon>
        <taxon>Agaricales</taxon>
        <taxon>Pluteineae</taxon>
        <taxon>Pluteaceae</taxon>
        <taxon>Pluteus</taxon>
    </lineage>
</organism>
<evidence type="ECO:0000313" key="2">
    <source>
        <dbReference type="Proteomes" id="UP000308600"/>
    </source>
</evidence>
<dbReference type="Proteomes" id="UP000308600">
    <property type="component" value="Unassembled WGS sequence"/>
</dbReference>
<protein>
    <submittedName>
        <fullName evidence="1">Uncharacterized protein</fullName>
    </submittedName>
</protein>
<evidence type="ECO:0000313" key="1">
    <source>
        <dbReference type="EMBL" id="TFK61729.1"/>
    </source>
</evidence>
<accession>A0ACD3A8T0</accession>
<sequence length="113" mass="12826">MRSMSSDVSTHFPLASVNAMLILVFSTDSTQVGPSTLHLLLIMPIKHKHTTELCKTLYYSSYTILHLSYPFYATSYQSILRQILPTIYRISQLNPLLVFCSYPVHPTPSYPVS</sequence>
<dbReference type="EMBL" id="ML208633">
    <property type="protein sequence ID" value="TFK61729.1"/>
    <property type="molecule type" value="Genomic_DNA"/>
</dbReference>
<keyword evidence="2" id="KW-1185">Reference proteome</keyword>
<gene>
    <name evidence="1" type="ORF">BDN72DRAFT_849425</name>
</gene>